<keyword evidence="1" id="KW-1133">Transmembrane helix</keyword>
<organism evidence="2 3">
    <name type="scientific">Paenibacillus pabuli</name>
    <dbReference type="NCBI Taxonomy" id="1472"/>
    <lineage>
        <taxon>Bacteria</taxon>
        <taxon>Bacillati</taxon>
        <taxon>Bacillota</taxon>
        <taxon>Bacilli</taxon>
        <taxon>Bacillales</taxon>
        <taxon>Paenibacillaceae</taxon>
        <taxon>Paenibacillus</taxon>
    </lineage>
</organism>
<keyword evidence="1" id="KW-0812">Transmembrane</keyword>
<dbReference type="Proteomes" id="UP000247078">
    <property type="component" value="Unassembled WGS sequence"/>
</dbReference>
<reference evidence="2 3" key="1">
    <citation type="submission" date="2018-05" db="EMBL/GenBank/DDBJ databases">
        <title>Freshwater and sediment microbial communities from various areas in North America, analyzing microbe dynamics in response to fracking.</title>
        <authorList>
            <person name="Lamendella R."/>
        </authorList>
    </citation>
    <scope>NUCLEOTIDE SEQUENCE [LARGE SCALE GENOMIC DNA]</scope>
    <source>
        <strain evidence="2 3">DB-3</strain>
    </source>
</reference>
<feature type="transmembrane region" description="Helical" evidence="1">
    <location>
        <begin position="82"/>
        <end position="100"/>
    </location>
</feature>
<keyword evidence="1" id="KW-0472">Membrane</keyword>
<evidence type="ECO:0000313" key="3">
    <source>
        <dbReference type="Proteomes" id="UP000247078"/>
    </source>
</evidence>
<feature type="transmembrane region" description="Helical" evidence="1">
    <location>
        <begin position="120"/>
        <end position="145"/>
    </location>
</feature>
<evidence type="ECO:0000256" key="1">
    <source>
        <dbReference type="SAM" id="Phobius"/>
    </source>
</evidence>
<proteinExistence type="predicted"/>
<name>A0A855YFT8_9BACL</name>
<keyword evidence="2" id="KW-0378">Hydrolase</keyword>
<feature type="transmembrane region" description="Helical" evidence="1">
    <location>
        <begin position="55"/>
        <end position="75"/>
    </location>
</feature>
<dbReference type="GO" id="GO:0016787">
    <property type="term" value="F:hydrolase activity"/>
    <property type="evidence" value="ECO:0007669"/>
    <property type="project" value="UniProtKB-KW"/>
</dbReference>
<dbReference type="InterPro" id="IPR007404">
    <property type="entry name" value="YdjM-like"/>
</dbReference>
<protein>
    <submittedName>
        <fullName evidence="2">LexA-binding, inner membrane-associated putative hydrolase</fullName>
    </submittedName>
</protein>
<comment type="caution">
    <text evidence="2">The sequence shown here is derived from an EMBL/GenBank/DDBJ whole genome shotgun (WGS) entry which is preliminary data.</text>
</comment>
<dbReference type="EMBL" id="QGTZ01000001">
    <property type="protein sequence ID" value="PWW44913.1"/>
    <property type="molecule type" value="Genomic_DNA"/>
</dbReference>
<feature type="transmembrane region" description="Helical" evidence="1">
    <location>
        <begin position="152"/>
        <end position="177"/>
    </location>
</feature>
<dbReference type="RefSeq" id="WP_167434589.1">
    <property type="nucleotide sequence ID" value="NZ_QGTZ01000001.1"/>
</dbReference>
<evidence type="ECO:0000313" key="2">
    <source>
        <dbReference type="EMBL" id="PWW44913.1"/>
    </source>
</evidence>
<dbReference type="Pfam" id="PF04307">
    <property type="entry name" value="YdjM"/>
    <property type="match status" value="1"/>
</dbReference>
<feature type="transmembrane region" description="Helical" evidence="1">
    <location>
        <begin position="32"/>
        <end position="49"/>
    </location>
</feature>
<gene>
    <name evidence="2" type="ORF">DET56_101113</name>
</gene>
<accession>A0A855YFT8</accession>
<sequence>MQMFLHMAIHLITGGTILLLFLNKRLSLTKDYIITIVLGCIIAITPDITKYFGDILLHSLAMVPLIGAAYGWIIYRTLNVRFFWAWISTMATLFIGHLLIDFLGNGINLFYPFTNQEQNFAILGSNNELIISALLALATAITFIYKKVKPLATVLLVLAASFVVSLGISNAIISYSLQQSYSYNDPQYIIVYPDNTPFHWDYYIRIDELTIISGKGSYFTVTK</sequence>
<feature type="transmembrane region" description="Helical" evidence="1">
    <location>
        <begin position="6"/>
        <end position="23"/>
    </location>
</feature>
<dbReference type="AlphaFoldDB" id="A0A855YFT8"/>